<reference evidence="5" key="3">
    <citation type="submission" date="2025-09" db="UniProtKB">
        <authorList>
            <consortium name="Ensembl"/>
        </authorList>
    </citation>
    <scope>IDENTIFICATION</scope>
</reference>
<evidence type="ECO:0000256" key="1">
    <source>
        <dbReference type="ARBA" id="ARBA00004006"/>
    </source>
</evidence>
<feature type="domain" description="Tetrapyrrole methylase" evidence="4">
    <location>
        <begin position="1"/>
        <end position="119"/>
    </location>
</feature>
<evidence type="ECO:0000313" key="5">
    <source>
        <dbReference type="Ensembl" id="ENSAMEP00000037455.1"/>
    </source>
</evidence>
<reference evidence="5" key="2">
    <citation type="submission" date="2025-08" db="UniProtKB">
        <authorList>
            <consortium name="Ensembl"/>
        </authorList>
    </citation>
    <scope>IDENTIFICATION</scope>
</reference>
<dbReference type="AlphaFoldDB" id="A0A7N5KBL1"/>
<organism evidence="5 6">
    <name type="scientific">Ailuropoda melanoleuca</name>
    <name type="common">Giant panda</name>
    <dbReference type="NCBI Taxonomy" id="9646"/>
    <lineage>
        <taxon>Eukaryota</taxon>
        <taxon>Metazoa</taxon>
        <taxon>Chordata</taxon>
        <taxon>Craniata</taxon>
        <taxon>Vertebrata</taxon>
        <taxon>Euteleostomi</taxon>
        <taxon>Mammalia</taxon>
        <taxon>Eutheria</taxon>
        <taxon>Laurasiatheria</taxon>
        <taxon>Carnivora</taxon>
        <taxon>Caniformia</taxon>
        <taxon>Ursidae</taxon>
        <taxon>Ailuropoda</taxon>
    </lineage>
</organism>
<dbReference type="PANTHER" id="PTHR10882">
    <property type="entry name" value="DIPHTHINE SYNTHASE"/>
    <property type="match status" value="1"/>
</dbReference>
<reference evidence="5 6" key="1">
    <citation type="journal article" date="2010" name="Nature">
        <title>The sequence and de novo assembly of the giant panda genome.</title>
        <authorList>
            <person name="Li R."/>
            <person name="Fan W."/>
            <person name="Tian G."/>
            <person name="Zhu H."/>
            <person name="He L."/>
            <person name="Cai J."/>
            <person name="Huang Q."/>
            <person name="Cai Q."/>
            <person name="Li B."/>
            <person name="Bai Y."/>
            <person name="Zhang Z."/>
            <person name="Zhang Y."/>
            <person name="Wang W."/>
            <person name="Li J."/>
            <person name="Wei F."/>
            <person name="Li H."/>
            <person name="Jian M."/>
            <person name="Li J."/>
            <person name="Zhang Z."/>
            <person name="Nielsen R."/>
            <person name="Li D."/>
            <person name="Gu W."/>
            <person name="Yang Z."/>
            <person name="Xuan Z."/>
            <person name="Ryder O.A."/>
            <person name="Leung F.C."/>
            <person name="Zhou Y."/>
            <person name="Cao J."/>
            <person name="Sun X."/>
            <person name="Fu Y."/>
            <person name="Fang X."/>
            <person name="Guo X."/>
            <person name="Wang B."/>
            <person name="Hou R."/>
            <person name="Shen F."/>
            <person name="Mu B."/>
            <person name="Ni P."/>
            <person name="Lin R."/>
            <person name="Qian W."/>
            <person name="Wang G."/>
            <person name="Yu C."/>
            <person name="Nie W."/>
            <person name="Wang J."/>
            <person name="Wu Z."/>
            <person name="Liang H."/>
            <person name="Min J."/>
            <person name="Wu Q."/>
            <person name="Cheng S."/>
            <person name="Ruan J."/>
            <person name="Wang M."/>
            <person name="Shi Z."/>
            <person name="Wen M."/>
            <person name="Liu B."/>
            <person name="Ren X."/>
            <person name="Zheng H."/>
            <person name="Dong D."/>
            <person name="Cook K."/>
            <person name="Shan G."/>
            <person name="Zhang H."/>
            <person name="Kosiol C."/>
            <person name="Xie X."/>
            <person name="Lu Z."/>
            <person name="Zheng H."/>
            <person name="Li Y."/>
            <person name="Steiner C.C."/>
            <person name="Lam T.T."/>
            <person name="Lin S."/>
            <person name="Zhang Q."/>
            <person name="Li G."/>
            <person name="Tian J."/>
            <person name="Gong T."/>
            <person name="Liu H."/>
            <person name="Zhang D."/>
            <person name="Fang L."/>
            <person name="Ye C."/>
            <person name="Zhang J."/>
            <person name="Hu W."/>
            <person name="Xu A."/>
            <person name="Ren Y."/>
            <person name="Zhang G."/>
            <person name="Bruford M.W."/>
            <person name="Li Q."/>
            <person name="Ma L."/>
            <person name="Guo Y."/>
            <person name="An N."/>
            <person name="Hu Y."/>
            <person name="Zheng Y."/>
            <person name="Shi Y."/>
            <person name="Li Z."/>
            <person name="Liu Q."/>
            <person name="Chen Y."/>
            <person name="Zhao J."/>
            <person name="Qu N."/>
            <person name="Zhao S."/>
            <person name="Tian F."/>
            <person name="Wang X."/>
            <person name="Wang H."/>
            <person name="Xu L."/>
            <person name="Liu X."/>
            <person name="Vinar T."/>
            <person name="Wang Y."/>
            <person name="Lam T.W."/>
            <person name="Yiu S.M."/>
            <person name="Liu S."/>
            <person name="Zhang H."/>
            <person name="Li D."/>
            <person name="Huang Y."/>
            <person name="Wang X."/>
            <person name="Yang G."/>
            <person name="Jiang Z."/>
            <person name="Wang J."/>
            <person name="Qin N."/>
            <person name="Li L."/>
            <person name="Li J."/>
            <person name="Bolund L."/>
            <person name="Kristiansen K."/>
            <person name="Wong G.K."/>
            <person name="Olson M."/>
            <person name="Zhang X."/>
            <person name="Li S."/>
            <person name="Yang H."/>
            <person name="Wang J."/>
            <person name="Wang J."/>
        </authorList>
    </citation>
    <scope>NUCLEOTIDE SEQUENCE [LARGE SCALE GENOMIC DNA]</scope>
</reference>
<proteinExistence type="predicted"/>
<accession>A0A7N5KBL1</accession>
<dbReference type="Ensembl" id="ENSAMET00000027244.1">
    <property type="protein sequence ID" value="ENSAMEP00000037455.1"/>
    <property type="gene ID" value="ENSAMEG00000009681.2"/>
</dbReference>
<dbReference type="GeneTree" id="ENSGT00390000010568"/>
<gene>
    <name evidence="5" type="primary">DPH5</name>
</gene>
<dbReference type="SUPFAM" id="SSF53790">
    <property type="entry name" value="Tetrapyrrole methylase"/>
    <property type="match status" value="1"/>
</dbReference>
<protein>
    <recommendedName>
        <fullName evidence="2">diphthine methyl ester synthase</fullName>
        <ecNumber evidence="2">2.1.1.314</ecNumber>
    </recommendedName>
</protein>
<evidence type="ECO:0000259" key="4">
    <source>
        <dbReference type="Pfam" id="PF00590"/>
    </source>
</evidence>
<dbReference type="FunFam" id="3.40.1010.10:FF:000004">
    <property type="entry name" value="Putative diphthine synthase"/>
    <property type="match status" value="1"/>
</dbReference>
<dbReference type="Gene3D" id="3.40.1010.10">
    <property type="entry name" value="Cobalt-precorrin-4 Transmethylase, Domain 1"/>
    <property type="match status" value="1"/>
</dbReference>
<evidence type="ECO:0000256" key="3">
    <source>
        <dbReference type="ARBA" id="ARBA00048752"/>
    </source>
</evidence>
<dbReference type="Proteomes" id="UP000008912">
    <property type="component" value="Unassembled WGS sequence"/>
</dbReference>
<sequence>MLYLIGLGLGDAKDITVKGLEVVRRCSRVYLEAYTSILTVGKEVLEEFYGRKLILADREEVEQEADNILKDADTSDVAFLVVGDPFGATTHSDLILRATKRGISYQVIHNASIMSAVGCCGLQRNIICGKKIQDSEFLNLHGSFYTDLRIQLPLDGVASIDFLDSFQMDFGNKAHW</sequence>
<dbReference type="EC" id="2.1.1.314" evidence="2"/>
<dbReference type="PANTHER" id="PTHR10882:SF0">
    <property type="entry name" value="DIPHTHINE METHYL ESTER SYNTHASE"/>
    <property type="match status" value="1"/>
</dbReference>
<comment type="function">
    <text evidence="1">S-adenosyl-L-methionine-dependent methyltransferase that catalyzes four methylations of the modified target histidine residue in translation elongation factor 2 (EF-2), to form an intermediate called diphthine methyl ester. The four successive methylation reactions represent the second step of diphthamide biosynthesis.</text>
</comment>
<evidence type="ECO:0000256" key="2">
    <source>
        <dbReference type="ARBA" id="ARBA00011927"/>
    </source>
</evidence>
<keyword evidence="6" id="KW-1185">Reference proteome</keyword>
<dbReference type="NCBIfam" id="TIGR00522">
    <property type="entry name" value="dph5"/>
    <property type="match status" value="1"/>
</dbReference>
<dbReference type="InterPro" id="IPR014777">
    <property type="entry name" value="4pyrrole_Mease_sub1"/>
</dbReference>
<dbReference type="InterPro" id="IPR035996">
    <property type="entry name" value="4pyrrol_Methylase_sf"/>
</dbReference>
<dbReference type="Pfam" id="PF00590">
    <property type="entry name" value="TP_methylase"/>
    <property type="match status" value="1"/>
</dbReference>
<dbReference type="InterPro" id="IPR004551">
    <property type="entry name" value="Dphthn_synthase"/>
</dbReference>
<evidence type="ECO:0000313" key="6">
    <source>
        <dbReference type="Proteomes" id="UP000008912"/>
    </source>
</evidence>
<comment type="catalytic activity">
    <reaction evidence="3">
        <text>2-[(3S)-amino-3-carboxypropyl]-L-histidyl-[translation elongation factor 2] + 4 S-adenosyl-L-methionine = diphthine methyl ester-[translation elongation factor 2] + 4 S-adenosyl-L-homocysteine + 3 H(+)</text>
        <dbReference type="Rhea" id="RHEA:42652"/>
        <dbReference type="Rhea" id="RHEA-COMP:9749"/>
        <dbReference type="Rhea" id="RHEA-COMP:10173"/>
        <dbReference type="ChEBI" id="CHEBI:15378"/>
        <dbReference type="ChEBI" id="CHEBI:57856"/>
        <dbReference type="ChEBI" id="CHEBI:59789"/>
        <dbReference type="ChEBI" id="CHEBI:73995"/>
        <dbReference type="ChEBI" id="CHEBI:79005"/>
        <dbReference type="EC" id="2.1.1.314"/>
    </reaction>
</comment>
<dbReference type="GO" id="GO:0017183">
    <property type="term" value="P:protein histidyl modification to diphthamide"/>
    <property type="evidence" value="ECO:0007669"/>
    <property type="project" value="InterPro"/>
</dbReference>
<dbReference type="CDD" id="cd11647">
    <property type="entry name" value="DHP5_DphB"/>
    <property type="match status" value="1"/>
</dbReference>
<dbReference type="InterPro" id="IPR000878">
    <property type="entry name" value="4pyrrol_Mease"/>
</dbReference>
<name>A0A7N5KBL1_AILME</name>
<dbReference type="GO" id="GO:0141133">
    <property type="term" value="F:diphthine methyl ester synthase activity"/>
    <property type="evidence" value="ECO:0007669"/>
    <property type="project" value="UniProtKB-EC"/>
</dbReference>